<dbReference type="Pfam" id="PF05773">
    <property type="entry name" value="RWD"/>
    <property type="match status" value="1"/>
</dbReference>
<accession>A0A409VQS5</accession>
<dbReference type="GO" id="GO:0140469">
    <property type="term" value="P:GCN2-mediated signaling"/>
    <property type="evidence" value="ECO:0007669"/>
    <property type="project" value="TreeGrafter"/>
</dbReference>
<evidence type="ECO:0000256" key="5">
    <source>
        <dbReference type="ARBA" id="ARBA00022845"/>
    </source>
</evidence>
<evidence type="ECO:0000256" key="1">
    <source>
        <dbReference type="ARBA" id="ARBA00004496"/>
    </source>
</evidence>
<keyword evidence="3" id="KW-0963">Cytoplasm</keyword>
<dbReference type="GO" id="GO:0006446">
    <property type="term" value="P:regulation of translational initiation"/>
    <property type="evidence" value="ECO:0007669"/>
    <property type="project" value="TreeGrafter"/>
</dbReference>
<organism evidence="8 9">
    <name type="scientific">Psilocybe cyanescens</name>
    <dbReference type="NCBI Taxonomy" id="93625"/>
    <lineage>
        <taxon>Eukaryota</taxon>
        <taxon>Fungi</taxon>
        <taxon>Dikarya</taxon>
        <taxon>Basidiomycota</taxon>
        <taxon>Agaricomycotina</taxon>
        <taxon>Agaricomycetes</taxon>
        <taxon>Agaricomycetidae</taxon>
        <taxon>Agaricales</taxon>
        <taxon>Agaricineae</taxon>
        <taxon>Strophariaceae</taxon>
        <taxon>Psilocybe</taxon>
    </lineage>
</organism>
<keyword evidence="9" id="KW-1185">Reference proteome</keyword>
<evidence type="ECO:0000256" key="3">
    <source>
        <dbReference type="ARBA" id="ARBA00022490"/>
    </source>
</evidence>
<dbReference type="InterPro" id="IPR016135">
    <property type="entry name" value="UBQ-conjugating_enzyme/RWD"/>
</dbReference>
<dbReference type="InterPro" id="IPR020568">
    <property type="entry name" value="Ribosomal_Su5_D2-typ_SF"/>
</dbReference>
<dbReference type="STRING" id="93625.A0A409VQS5"/>
<dbReference type="GO" id="GO:0005737">
    <property type="term" value="C:cytoplasm"/>
    <property type="evidence" value="ECO:0007669"/>
    <property type="project" value="UniProtKB-SubCell"/>
</dbReference>
<dbReference type="Gene3D" id="3.30.230.30">
    <property type="entry name" value="Impact, N-terminal domain"/>
    <property type="match status" value="1"/>
</dbReference>
<dbReference type="PANTHER" id="PTHR16301">
    <property type="entry name" value="IMPACT-RELATED"/>
    <property type="match status" value="1"/>
</dbReference>
<dbReference type="Proteomes" id="UP000283269">
    <property type="component" value="Unassembled WGS sequence"/>
</dbReference>
<dbReference type="InterPro" id="IPR001498">
    <property type="entry name" value="Impact_N"/>
</dbReference>
<dbReference type="Gene3D" id="3.10.110.10">
    <property type="entry name" value="Ubiquitin Conjugating Enzyme"/>
    <property type="match status" value="1"/>
</dbReference>
<dbReference type="AlphaFoldDB" id="A0A409VQS5"/>
<gene>
    <name evidence="8" type="ORF">CVT25_005531</name>
</gene>
<protein>
    <recommendedName>
        <fullName evidence="7">RWD domain-containing protein</fullName>
    </recommendedName>
</protein>
<evidence type="ECO:0000313" key="9">
    <source>
        <dbReference type="Proteomes" id="UP000283269"/>
    </source>
</evidence>
<dbReference type="InterPro" id="IPR036956">
    <property type="entry name" value="Impact_N_sf"/>
</dbReference>
<dbReference type="OrthoDB" id="69641at2759"/>
<dbReference type="InParanoid" id="A0A409VQS5"/>
<dbReference type="SUPFAM" id="SSF54495">
    <property type="entry name" value="UBC-like"/>
    <property type="match status" value="1"/>
</dbReference>
<sequence>MRRSPSPSTADADNTDYALELQDFLAELSQDPEREAVASEIQVLQSIYGDDAIRLWRPPLKNGKRSASTSRRDGTIRYEVLLSLSSPHDDVSLKVLVSLPETYPKSSPPQLQLLSKYIGSFGADANLFGSILRTYISVSGVEWLEDTVCVFDGLQNVLDRCVSWYEDRLSAEKAGELVRDDGKEAVAVSTRPVSPTGQTNAEISGIADSAPAPVPNALPIGIHIYVAEPITDRKSAFVGRACRIHHPSETRFMCAELFAFKVPLILSHLMSDRRISRAAHPIINAWRCQVDSVLHQGSSHNDDDGETAAGGRLAHLLQILEVNDVLVIVTRYFGGIHLGPDRFKHINQAARNALDLGGFLDAPENKKNTGRVKKH</sequence>
<dbReference type="SUPFAM" id="SSF54211">
    <property type="entry name" value="Ribosomal protein S5 domain 2-like"/>
    <property type="match status" value="1"/>
</dbReference>
<comment type="caution">
    <text evidence="8">The sequence shown here is derived from an EMBL/GenBank/DDBJ whole genome shotgun (WGS) entry which is preliminary data.</text>
</comment>
<evidence type="ECO:0000256" key="6">
    <source>
        <dbReference type="ARBA" id="ARBA00023016"/>
    </source>
</evidence>
<evidence type="ECO:0000256" key="4">
    <source>
        <dbReference type="ARBA" id="ARBA00022491"/>
    </source>
</evidence>
<evidence type="ECO:0000256" key="2">
    <source>
        <dbReference type="ARBA" id="ARBA00007665"/>
    </source>
</evidence>
<dbReference type="InterPro" id="IPR006575">
    <property type="entry name" value="RWD_dom"/>
</dbReference>
<dbReference type="InterPro" id="IPR023582">
    <property type="entry name" value="Impact"/>
</dbReference>
<evidence type="ECO:0000313" key="8">
    <source>
        <dbReference type="EMBL" id="PPQ68621.1"/>
    </source>
</evidence>
<comment type="similarity">
    <text evidence="2">Belongs to the IMPACT family.</text>
</comment>
<dbReference type="PROSITE" id="PS50908">
    <property type="entry name" value="RWD"/>
    <property type="match status" value="1"/>
</dbReference>
<name>A0A409VQS5_PSICY</name>
<dbReference type="FunCoup" id="A0A409VQS5">
    <property type="interactions" value="325"/>
</dbReference>
<dbReference type="PANTHER" id="PTHR16301:SF24">
    <property type="entry name" value="RWD DOMAIN-CONTAINING PROTEIN"/>
    <property type="match status" value="1"/>
</dbReference>
<keyword evidence="4" id="KW-0678">Repressor</keyword>
<reference evidence="8 9" key="1">
    <citation type="journal article" date="2018" name="Evol. Lett.">
        <title>Horizontal gene cluster transfer increased hallucinogenic mushroom diversity.</title>
        <authorList>
            <person name="Reynolds H.T."/>
            <person name="Vijayakumar V."/>
            <person name="Gluck-Thaler E."/>
            <person name="Korotkin H.B."/>
            <person name="Matheny P.B."/>
            <person name="Slot J.C."/>
        </authorList>
    </citation>
    <scope>NUCLEOTIDE SEQUENCE [LARGE SCALE GENOMIC DNA]</scope>
    <source>
        <strain evidence="8 9">2631</strain>
    </source>
</reference>
<dbReference type="EMBL" id="NHYD01003953">
    <property type="protein sequence ID" value="PPQ68621.1"/>
    <property type="molecule type" value="Genomic_DNA"/>
</dbReference>
<feature type="domain" description="RWD" evidence="7">
    <location>
        <begin position="39"/>
        <end position="164"/>
    </location>
</feature>
<proteinExistence type="inferred from homology"/>
<evidence type="ECO:0000259" key="7">
    <source>
        <dbReference type="PROSITE" id="PS50908"/>
    </source>
</evidence>
<dbReference type="CDD" id="cd11605">
    <property type="entry name" value="RWD_DRWD_ELF-like"/>
    <property type="match status" value="1"/>
</dbReference>
<keyword evidence="6" id="KW-0346">Stress response</keyword>
<comment type="subcellular location">
    <subcellularLocation>
        <location evidence="1">Cytoplasm</location>
    </subcellularLocation>
</comment>
<keyword evidence="5" id="KW-0810">Translation regulation</keyword>
<dbReference type="Pfam" id="PF01205">
    <property type="entry name" value="Impact_N"/>
    <property type="match status" value="1"/>
</dbReference>